<protein>
    <submittedName>
        <fullName evidence="4">LCP family protein</fullName>
    </submittedName>
</protein>
<reference evidence="4 5" key="1">
    <citation type="submission" date="2024-10" db="EMBL/GenBank/DDBJ databases">
        <title>The Natural Products Discovery Center: Release of the First 8490 Sequenced Strains for Exploring Actinobacteria Biosynthetic Diversity.</title>
        <authorList>
            <person name="Kalkreuter E."/>
            <person name="Kautsar S.A."/>
            <person name="Yang D."/>
            <person name="Bader C.D."/>
            <person name="Teijaro C.N."/>
            <person name="Fluegel L."/>
            <person name="Davis C.M."/>
            <person name="Simpson J.R."/>
            <person name="Lauterbach L."/>
            <person name="Steele A.D."/>
            <person name="Gui C."/>
            <person name="Meng S."/>
            <person name="Li G."/>
            <person name="Viehrig K."/>
            <person name="Ye F."/>
            <person name="Su P."/>
            <person name="Kiefer A.F."/>
            <person name="Nichols A."/>
            <person name="Cepeda A.J."/>
            <person name="Yan W."/>
            <person name="Fan B."/>
            <person name="Jiang Y."/>
            <person name="Adhikari A."/>
            <person name="Zheng C.-J."/>
            <person name="Schuster L."/>
            <person name="Cowan T.M."/>
            <person name="Smanski M.J."/>
            <person name="Chevrette M.G."/>
            <person name="De Carvalho L.P.S."/>
            <person name="Shen B."/>
        </authorList>
    </citation>
    <scope>NUCLEOTIDE SEQUENCE [LARGE SCALE GENOMIC DNA]</scope>
    <source>
        <strain evidence="4 5">NPDC021253</strain>
    </source>
</reference>
<keyword evidence="2" id="KW-1133">Transmembrane helix</keyword>
<accession>A0ABW7SH11</accession>
<evidence type="ECO:0000313" key="5">
    <source>
        <dbReference type="Proteomes" id="UP001611075"/>
    </source>
</evidence>
<feature type="transmembrane region" description="Helical" evidence="2">
    <location>
        <begin position="42"/>
        <end position="62"/>
    </location>
</feature>
<evidence type="ECO:0000256" key="2">
    <source>
        <dbReference type="SAM" id="Phobius"/>
    </source>
</evidence>
<evidence type="ECO:0000256" key="1">
    <source>
        <dbReference type="ARBA" id="ARBA00006068"/>
    </source>
</evidence>
<organism evidence="4 5">
    <name type="scientific">Micromonospora rubida</name>
    <dbReference type="NCBI Taxonomy" id="2697657"/>
    <lineage>
        <taxon>Bacteria</taxon>
        <taxon>Bacillati</taxon>
        <taxon>Actinomycetota</taxon>
        <taxon>Actinomycetes</taxon>
        <taxon>Micromonosporales</taxon>
        <taxon>Micromonosporaceae</taxon>
        <taxon>Micromonospora</taxon>
    </lineage>
</organism>
<comment type="similarity">
    <text evidence="1">Belongs to the LytR/CpsA/Psr (LCP) family.</text>
</comment>
<keyword evidence="5" id="KW-1185">Reference proteome</keyword>
<gene>
    <name evidence="4" type="ORF">ACH4OY_04060</name>
</gene>
<comment type="caution">
    <text evidence="4">The sequence shown here is derived from an EMBL/GenBank/DDBJ whole genome shotgun (WGS) entry which is preliminary data.</text>
</comment>
<dbReference type="NCBIfam" id="TIGR00350">
    <property type="entry name" value="lytR_cpsA_psr"/>
    <property type="match status" value="1"/>
</dbReference>
<dbReference type="PANTHER" id="PTHR33392">
    <property type="entry name" value="POLYISOPRENYL-TEICHOIC ACID--PEPTIDOGLYCAN TEICHOIC ACID TRANSFERASE TAGU"/>
    <property type="match status" value="1"/>
</dbReference>
<keyword evidence="2" id="KW-0472">Membrane</keyword>
<sequence>MIEDDLQAAFERHESLTPPTGPLRAAIDRIAAIRRRRRRRTALGGATLALLAVTGLGSAQFVTPAKAPERAELLAGPTGGAPAGAMNLLLLGVDSWSGPQPPLADSVLLVHVPADRSQLYLLSIPRDLKVAVPGHGIDKINAAFAFGSHREGRQPDLGAGYHLTSQAVRQLTGVRVDAGAVLTYPVLRKVTDAVDGVELCLPTEVRSIHTGRTYPAGCQHLGGAASVDVLRQRRTLANDSQDRDRNAQRFAAALVRRVDERGVLHDPVRLSRLAADIGPLLTLSSASGSLLDLLALVPQLKSAEVVGLSLPVVRADGVPTSRYKPDPVRAPELLAALRGDRLAEWAAAHPDRVTALR</sequence>
<proteinExistence type="inferred from homology"/>
<evidence type="ECO:0000313" key="4">
    <source>
        <dbReference type="EMBL" id="MFI0791866.1"/>
    </source>
</evidence>
<dbReference type="Pfam" id="PF03816">
    <property type="entry name" value="LytR_cpsA_psr"/>
    <property type="match status" value="1"/>
</dbReference>
<evidence type="ECO:0000259" key="3">
    <source>
        <dbReference type="Pfam" id="PF03816"/>
    </source>
</evidence>
<name>A0ABW7SH11_9ACTN</name>
<keyword evidence="2" id="KW-0812">Transmembrane</keyword>
<dbReference type="Gene3D" id="3.40.630.190">
    <property type="entry name" value="LCP protein"/>
    <property type="match status" value="1"/>
</dbReference>
<dbReference type="InterPro" id="IPR004474">
    <property type="entry name" value="LytR_CpsA_psr"/>
</dbReference>
<dbReference type="Proteomes" id="UP001611075">
    <property type="component" value="Unassembled WGS sequence"/>
</dbReference>
<feature type="domain" description="Cell envelope-related transcriptional attenuator" evidence="3">
    <location>
        <begin position="104"/>
        <end position="258"/>
    </location>
</feature>
<dbReference type="InterPro" id="IPR050922">
    <property type="entry name" value="LytR/CpsA/Psr_CW_biosynth"/>
</dbReference>
<dbReference type="RefSeq" id="WP_396676526.1">
    <property type="nucleotide sequence ID" value="NZ_JBIRPU010000002.1"/>
</dbReference>
<dbReference type="EMBL" id="JBIRPU010000002">
    <property type="protein sequence ID" value="MFI0791866.1"/>
    <property type="molecule type" value="Genomic_DNA"/>
</dbReference>
<dbReference type="PANTHER" id="PTHR33392:SF6">
    <property type="entry name" value="POLYISOPRENYL-TEICHOIC ACID--PEPTIDOGLYCAN TEICHOIC ACID TRANSFERASE TAGU"/>
    <property type="match status" value="1"/>
</dbReference>